<dbReference type="InterPro" id="IPR052196">
    <property type="entry name" value="Bact_Kbp"/>
</dbReference>
<dbReference type="SMART" id="SM00257">
    <property type="entry name" value="LysM"/>
    <property type="match status" value="1"/>
</dbReference>
<keyword evidence="1" id="KW-0732">Signal</keyword>
<dbReference type="EMBL" id="CP041046">
    <property type="protein sequence ID" value="QDE37949.1"/>
    <property type="molecule type" value="Genomic_DNA"/>
</dbReference>
<dbReference type="Pfam" id="PF01476">
    <property type="entry name" value="LysM"/>
    <property type="match status" value="1"/>
</dbReference>
<protein>
    <submittedName>
        <fullName evidence="3">LysM peptidoglycan-binding domain-containing protein</fullName>
    </submittedName>
</protein>
<dbReference type="PANTHER" id="PTHR34700:SF4">
    <property type="entry name" value="PHAGE-LIKE ELEMENT PBSX PROTEIN XKDP"/>
    <property type="match status" value="1"/>
</dbReference>
<evidence type="ECO:0000259" key="2">
    <source>
        <dbReference type="PROSITE" id="PS51782"/>
    </source>
</evidence>
<organism evidence="3 4">
    <name type="scientific">Luteibacter pinisoli</name>
    <dbReference type="NCBI Taxonomy" id="2589080"/>
    <lineage>
        <taxon>Bacteria</taxon>
        <taxon>Pseudomonadati</taxon>
        <taxon>Pseudomonadota</taxon>
        <taxon>Gammaproteobacteria</taxon>
        <taxon>Lysobacterales</taxon>
        <taxon>Rhodanobacteraceae</taxon>
        <taxon>Luteibacter</taxon>
    </lineage>
</organism>
<dbReference type="PANTHER" id="PTHR34700">
    <property type="entry name" value="POTASSIUM BINDING PROTEIN KBP"/>
    <property type="match status" value="1"/>
</dbReference>
<dbReference type="AlphaFoldDB" id="A0A4Y5YZX6"/>
<dbReference type="RefSeq" id="WP_139978947.1">
    <property type="nucleotide sequence ID" value="NZ_CP041046.1"/>
</dbReference>
<dbReference type="KEGG" id="lpy:FIV34_01405"/>
<evidence type="ECO:0000256" key="1">
    <source>
        <dbReference type="SAM" id="SignalP"/>
    </source>
</evidence>
<sequence>MIKKFAMLLGGMFFTVAVYAAAAQLRPNAPDTYTVRKGDTLWDISAKFLSKPWLWPEIWQANPQVRNPHLIYPGDVLNLSMFGGGARVGLQPRVRTEGEPVAAIPLSELRMFLKDMRVMDADSVENAPYVVGFEDAKLRGTPGNKVYARDLDSATPGQRWAIVRPTHRFRDHAEDTGHDDALNEPNHGAFVADDLDSDVSMAPSPWREDTLHDTHNGTGADAGVEVSVIGTAEVLATNGDIASLVVVDSTMEIRKGDRFMPVDDKPYDPYFFPHAPKAMPADPRIVGLTDASYGVGSRQVVSISAGSADGVDNGTTFQVMSQGEKISDEVSGNYNRRGTSRSAQLPDEYGGHLMVFKTFDHVSYALVMDALRPVRRGDKLVLPQ</sequence>
<dbReference type="Proteomes" id="UP000316093">
    <property type="component" value="Chromosome"/>
</dbReference>
<dbReference type="OrthoDB" id="9765158at2"/>
<name>A0A4Y5YZX6_9GAMM</name>
<accession>A0A4Y5YZX6</accession>
<keyword evidence="4" id="KW-1185">Reference proteome</keyword>
<dbReference type="SUPFAM" id="SSF54106">
    <property type="entry name" value="LysM domain"/>
    <property type="match status" value="1"/>
</dbReference>
<reference evidence="3 4" key="1">
    <citation type="submission" date="2019-06" db="EMBL/GenBank/DDBJ databases">
        <title>A complete genome sequence for Luteibacter pinisoli MAH-14.</title>
        <authorList>
            <person name="Baltrus D.A."/>
        </authorList>
    </citation>
    <scope>NUCLEOTIDE SEQUENCE [LARGE SCALE GENOMIC DNA]</scope>
    <source>
        <strain evidence="3 4">MAH-14</strain>
    </source>
</reference>
<feature type="signal peptide" evidence="1">
    <location>
        <begin position="1"/>
        <end position="20"/>
    </location>
</feature>
<evidence type="ECO:0000313" key="4">
    <source>
        <dbReference type="Proteomes" id="UP000316093"/>
    </source>
</evidence>
<dbReference type="PROSITE" id="PS51782">
    <property type="entry name" value="LYSM"/>
    <property type="match status" value="1"/>
</dbReference>
<evidence type="ECO:0000313" key="3">
    <source>
        <dbReference type="EMBL" id="QDE37949.1"/>
    </source>
</evidence>
<feature type="chain" id="PRO_5021400816" evidence="1">
    <location>
        <begin position="21"/>
        <end position="384"/>
    </location>
</feature>
<dbReference type="Gene3D" id="3.10.350.10">
    <property type="entry name" value="LysM domain"/>
    <property type="match status" value="1"/>
</dbReference>
<feature type="domain" description="LysM" evidence="2">
    <location>
        <begin position="31"/>
        <end position="79"/>
    </location>
</feature>
<dbReference type="CDD" id="cd00118">
    <property type="entry name" value="LysM"/>
    <property type="match status" value="1"/>
</dbReference>
<dbReference type="InterPro" id="IPR018392">
    <property type="entry name" value="LysM"/>
</dbReference>
<dbReference type="InterPro" id="IPR036779">
    <property type="entry name" value="LysM_dom_sf"/>
</dbReference>
<gene>
    <name evidence="3" type="ORF">FIV34_01405</name>
</gene>
<proteinExistence type="predicted"/>